<sequence length="75" mass="8963">MIRDILRTFEAYVTFGYQKNEHRNYATEDDSTNSIIRNQVNFGNKLMDLIAEYKDVLLEQSVELRKKYKNDEPDN</sequence>
<dbReference type="AlphaFoldDB" id="A0AAE5LN37"/>
<dbReference type="Proteomes" id="UP000822184">
    <property type="component" value="Unassembled WGS sequence"/>
</dbReference>
<protein>
    <submittedName>
        <fullName evidence="1">Uncharacterized protein</fullName>
    </submittedName>
</protein>
<name>A0AAE5LN37_CLOBE</name>
<evidence type="ECO:0000313" key="1">
    <source>
        <dbReference type="EMBL" id="NSB12128.1"/>
    </source>
</evidence>
<dbReference type="RefSeq" id="WP_173715239.1">
    <property type="nucleotide sequence ID" value="NZ_JABTDW010000001.1"/>
</dbReference>
<evidence type="ECO:0000313" key="2">
    <source>
        <dbReference type="Proteomes" id="UP000822184"/>
    </source>
</evidence>
<gene>
    <name evidence="1" type="ORF">BCD95_000387</name>
</gene>
<organism evidence="1 2">
    <name type="scientific">Clostridium beijerinckii</name>
    <name type="common">Clostridium MP</name>
    <dbReference type="NCBI Taxonomy" id="1520"/>
    <lineage>
        <taxon>Bacteria</taxon>
        <taxon>Bacillati</taxon>
        <taxon>Bacillota</taxon>
        <taxon>Clostridia</taxon>
        <taxon>Eubacteriales</taxon>
        <taxon>Clostridiaceae</taxon>
        <taxon>Clostridium</taxon>
    </lineage>
</organism>
<comment type="caution">
    <text evidence="1">The sequence shown here is derived from an EMBL/GenBank/DDBJ whole genome shotgun (WGS) entry which is preliminary data.</text>
</comment>
<dbReference type="EMBL" id="JABTDW010000001">
    <property type="protein sequence ID" value="NSB12128.1"/>
    <property type="molecule type" value="Genomic_DNA"/>
</dbReference>
<proteinExistence type="predicted"/>
<reference evidence="1" key="1">
    <citation type="submission" date="2020-06" db="EMBL/GenBank/DDBJ databases">
        <title>Genomic insights into acetone-butanol-ethanol (ABE) fermentation by sequencing solventogenic clostridia strains.</title>
        <authorList>
            <person name="Brown S."/>
        </authorList>
    </citation>
    <scope>NUCLEOTIDE SEQUENCE</scope>
    <source>
        <strain evidence="1">DJ123</strain>
    </source>
</reference>
<accession>A0AAE5LN37</accession>